<proteinExistence type="predicted"/>
<dbReference type="SUPFAM" id="SSF52540">
    <property type="entry name" value="P-loop containing nucleoside triphosphate hydrolases"/>
    <property type="match status" value="1"/>
</dbReference>
<reference evidence="2 3" key="1">
    <citation type="submission" date="2024-01" db="EMBL/GenBank/DDBJ databases">
        <title>Genomic insights into the taxonomy and metabolism of the cyanobacterium Pannus brasiliensis CCIBt3594.</title>
        <authorList>
            <person name="Machado M."/>
            <person name="Botero N.B."/>
            <person name="Andreote A.P.D."/>
            <person name="Feitosa A.M.T."/>
            <person name="Popin R."/>
            <person name="Sivonen K."/>
            <person name="Fiore M.F."/>
        </authorList>
    </citation>
    <scope>NUCLEOTIDE SEQUENCE [LARGE SCALE GENOMIC DNA]</scope>
    <source>
        <strain evidence="2 3">CCIBt3594</strain>
    </source>
</reference>
<dbReference type="NCBIfam" id="NF042913">
    <property type="entry name" value="CyRepA1"/>
    <property type="match status" value="1"/>
</dbReference>
<name>A0AAW9QVS4_9CHRO</name>
<sequence>MRWKRFFRGDCPVCEGARKDCRQNPKTGLYHCRDITTEPRNFLFRGYDNLGFGMWADKANVSAWTEEKRREREEERERRSELERVRLDRLLPDRDRDQTIREILGQLTLSPSHRETLRKRGLNDAEIDAGMYRTVDRYQPLRFRVDDRLAGVIRGGKSLYIPAPGILCPIANEKGEFVAWQIRFNDPGDLPRYLWASAEKNRGENGPSVHLKNGELPLSFHAPAGDPHSVIKRRLKDLNGDGTKKVVPIALTEGIAFKPHLTATRLGIHAIGASGGHHATSPKTLETYLKAIEAKSAENVGENGENVTVQPILFADAGCLKNPNILATYENTFQVLEELGHEVRVAWWGQVEKEDGDIDEIDNETVKSIRLLSRVEFDALVKKTERELEVEAVQEKLRGLHPHEPIARFNSRYLPDLTELTDALPSGNLIGIKAPKGCGKSVQIKKIIEKAREKGQKVIAPTPRRALGREQSLKWSMEWSGDLEIDGIDRQTLLENLETLGICWDSLWKLMRRDWSNTLVVFDEVEASLNHLLTSVTCKEKRALLLRMLEIKLRECVSGGGSILFSDADLSAPSIDYFKKLVPSARVDLIVNDYIGEETKFQITYHTGKKDVTIAELMATLATPVPICPGSSITRQPRIAIASDSREAAIALERLIKERFPTLKILRVDSGTTETEEVSAFVENPNEKLLEIAPDVLIYTPSMGAGVSIDVEWFDEVYGFFHGVIEPSQCRQMLSRIRVNVPRVVWCNAHGQLDGNRSFIPEEIKSRLWGFHHESSILIDVAKAMAGEEADDRRLREVYDALWNEKTKSWDNPHLDLYCSIVARKNYGLANLARELRRQLIEEGHRILDRDDRDITDDGARVAEIKKQIPLEEAEAIAAARDIPLDYALSLKQKPDRTEAQQHQITRALLKAELPGVELTSEFVYKVVTKDRRRWLNAVKFFWYCQNPNKTRVIDRREWLNHLHRFIDGAVLLADIRTYSLQARVIKNLRLFELIDLDDPDREYANDGEEMAKILKYACEYRRDLWLAFGLRVTDKTKPCQFVNHLLDRLNLHLMQSRQVNGGRRFYRLDRRLLEDPDRLAVLNSLSGKWEEVGTRATTEDSRFVNEESFEEDLATESGPEDAGVGEAEEAVSRARPSQRNPICINNGARCDAPVRSAPLLHGTSELDLAIAQHSDTGELSGDESSGNNGKESENRTLPSQQSPIYINNGSRCDAPARYSDFPDNTLEPSTDNGNRLSETFTGIAPNPVISSIPIESFPKEHRANILMLLRSLTDAVEDTAESLEQVLDVAVGWFQELPTPREWVSAALSERVKREIALQFPDYLELIVGEAF</sequence>
<feature type="region of interest" description="Disordered" evidence="1">
    <location>
        <begin position="1097"/>
        <end position="1149"/>
    </location>
</feature>
<dbReference type="RefSeq" id="WP_332865230.1">
    <property type="nucleotide sequence ID" value="NZ_JBAFSM010000019.1"/>
</dbReference>
<evidence type="ECO:0000313" key="2">
    <source>
        <dbReference type="EMBL" id="MEG3437748.1"/>
    </source>
</evidence>
<feature type="region of interest" description="Disordered" evidence="1">
    <location>
        <begin position="1176"/>
        <end position="1210"/>
    </location>
</feature>
<dbReference type="InterPro" id="IPR049996">
    <property type="entry name" value="Slr7037-like"/>
</dbReference>
<feature type="compositionally biased region" description="Polar residues" evidence="1">
    <location>
        <begin position="1183"/>
        <end position="1210"/>
    </location>
</feature>
<comment type="caution">
    <text evidence="2">The sequence shown here is derived from an EMBL/GenBank/DDBJ whole genome shotgun (WGS) entry which is preliminary data.</text>
</comment>
<gene>
    <name evidence="2" type="ORF">V0288_11515</name>
</gene>
<organism evidence="2 3">
    <name type="scientific">Pannus brasiliensis CCIBt3594</name>
    <dbReference type="NCBI Taxonomy" id="1427578"/>
    <lineage>
        <taxon>Bacteria</taxon>
        <taxon>Bacillati</taxon>
        <taxon>Cyanobacteriota</taxon>
        <taxon>Cyanophyceae</taxon>
        <taxon>Oscillatoriophycideae</taxon>
        <taxon>Chroococcales</taxon>
        <taxon>Microcystaceae</taxon>
        <taxon>Pannus</taxon>
    </lineage>
</organism>
<accession>A0AAW9QVS4</accession>
<keyword evidence="3" id="KW-1185">Reference proteome</keyword>
<dbReference type="Proteomes" id="UP001328733">
    <property type="component" value="Unassembled WGS sequence"/>
</dbReference>
<dbReference type="EMBL" id="JBAFSM010000019">
    <property type="protein sequence ID" value="MEG3437748.1"/>
    <property type="molecule type" value="Genomic_DNA"/>
</dbReference>
<dbReference type="InterPro" id="IPR027417">
    <property type="entry name" value="P-loop_NTPase"/>
</dbReference>
<evidence type="ECO:0000313" key="3">
    <source>
        <dbReference type="Proteomes" id="UP001328733"/>
    </source>
</evidence>
<feature type="compositionally biased region" description="Basic and acidic residues" evidence="1">
    <location>
        <begin position="1097"/>
        <end position="1106"/>
    </location>
</feature>
<dbReference type="Gene3D" id="3.40.50.300">
    <property type="entry name" value="P-loop containing nucleotide triphosphate hydrolases"/>
    <property type="match status" value="1"/>
</dbReference>
<protein>
    <submittedName>
        <fullName evidence="2">Plasmid replication protein, CyRepA1 family</fullName>
    </submittedName>
</protein>
<evidence type="ECO:0000256" key="1">
    <source>
        <dbReference type="SAM" id="MobiDB-lite"/>
    </source>
</evidence>